<dbReference type="Proteomes" id="UP000285349">
    <property type="component" value="Unassembled WGS sequence"/>
</dbReference>
<dbReference type="Pfam" id="PF20178">
    <property type="entry name" value="ToxA_N"/>
    <property type="match status" value="1"/>
</dbReference>
<accession>A0A423K8I8</accession>
<feature type="domain" description="Dermonecrotic toxin N-terminal" evidence="1">
    <location>
        <begin position="813"/>
        <end position="1038"/>
    </location>
</feature>
<dbReference type="Gene3D" id="3.40.390.10">
    <property type="entry name" value="Collagenase (Catalytic Domain)"/>
    <property type="match status" value="1"/>
</dbReference>
<reference evidence="2 3" key="1">
    <citation type="submission" date="2016-10" db="EMBL/GenBank/DDBJ databases">
        <title>Comparative genome analysis of multiple Pseudomonas spp. focuses on biocontrol and plant growth promoting traits.</title>
        <authorList>
            <person name="Tao X.-Y."/>
            <person name="Taylor C.G."/>
        </authorList>
    </citation>
    <scope>NUCLEOTIDE SEQUENCE [LARGE SCALE GENOMIC DNA]</scope>
    <source>
        <strain evidence="2 3">37A10</strain>
    </source>
</reference>
<evidence type="ECO:0000313" key="3">
    <source>
        <dbReference type="Proteomes" id="UP000285349"/>
    </source>
</evidence>
<comment type="caution">
    <text evidence="2">The sequence shown here is derived from an EMBL/GenBank/DDBJ whole genome shotgun (WGS) entry which is preliminary data.</text>
</comment>
<protein>
    <recommendedName>
        <fullName evidence="1">Dermonecrotic toxin N-terminal domain-containing protein</fullName>
    </recommendedName>
</protein>
<gene>
    <name evidence="2" type="ORF">BK666_10555</name>
</gene>
<name>A0A423K8I8_9PSED</name>
<dbReference type="RefSeq" id="WP_123509615.1">
    <property type="nucleotide sequence ID" value="NZ_MOBQ01000012.1"/>
</dbReference>
<evidence type="ECO:0000313" key="2">
    <source>
        <dbReference type="EMBL" id="RON48103.1"/>
    </source>
</evidence>
<evidence type="ECO:0000259" key="1">
    <source>
        <dbReference type="Pfam" id="PF20178"/>
    </source>
</evidence>
<organism evidence="2 3">
    <name type="scientific">Pseudomonas frederiksbergensis</name>
    <dbReference type="NCBI Taxonomy" id="104087"/>
    <lineage>
        <taxon>Bacteria</taxon>
        <taxon>Pseudomonadati</taxon>
        <taxon>Pseudomonadota</taxon>
        <taxon>Gammaproteobacteria</taxon>
        <taxon>Pseudomonadales</taxon>
        <taxon>Pseudomonadaceae</taxon>
        <taxon>Pseudomonas</taxon>
    </lineage>
</organism>
<dbReference type="EMBL" id="MOBQ01000012">
    <property type="protein sequence ID" value="RON48103.1"/>
    <property type="molecule type" value="Genomic_DNA"/>
</dbReference>
<proteinExistence type="predicted"/>
<dbReference type="OrthoDB" id="7032306at2"/>
<dbReference type="GO" id="GO:0008237">
    <property type="term" value="F:metallopeptidase activity"/>
    <property type="evidence" value="ECO:0007669"/>
    <property type="project" value="InterPro"/>
</dbReference>
<sequence>MSIPQLPYFFDEAARASNFKQPGDREKALDFSIDELKWLMAVYLATDTSRVAHKPGMQVHRLLLTPDNGSAIALAGAFSMSKPDDGEAMLYTPWKGLIKYADINDLKSTVKTWLGGSAGKRELLRYQSIEQRCSLLAARTLSISTQTIDGAVFEDQEAVIHRNQNHNIETMLAELIKFPTLRSMLDDVLKNALAKHFPALDQRRTRLDSFAGCEPQRKVSSLSLRDAVLHFYLNNQWPEGDSRVFVHPGRDIVGDADNQAWEVAIKGIAQSLTPHLRSLLETFWNSPMSNGLARSDFFAQSLQDTYCVDLLFKRQQGVLSTEEYQRLMEVNRAGTDDSTSSTDPVKIEKVRVTAPLKHYVEPAATLMIGTDKTSAFLYTQSRGVENSGNLGHIKNTFLGMLKSEGHDDHLFNFLAREERDLFISLEAQQRTIVGAPISGPVFHQLMADIVAKQLQNLSHALSRYREGAGVLDPHALLDNALDVRALIDKRLLTAETNGRWSTRADQRWSAQPATVRADSAKQQLALLASLENSTEQLLQRFPVISSAVSTIEQAEEGVQDSLALLKPKFAHMLSAALRSELKLRTLSRSLGNVEQAMVQTVLDTPVRQKRGALNGFLPDVFGLTLKADGADALLKLASCFVLTERGGLDPDHSGKTVLWTPARGLEAFPSLTPMLAEVNRRLQSEVERHGLLENLERAERAPGRAFTLAPLQLIHEDFLDHLQNPHVRLDKTSVERALASSLPTRHRADLLSLMALGLPKTGLQRATDIARSLITRQKLPAWLANASLEDQILHTELLAQYLNNVKEDKDYLSGIRSLERTAHHELHKQLKADKHDIDPDTIEIRINPGATADARTQPLPAFALIHLQTLDSHSFKPASLTNKALPAGVDETYIKNLIRHLKPGEHQRTELSKAFADSHADAATRRKRFAAQLPWQLLQYAHTEKLQERLSATGFDLIRQIIDMPDAIARDAVDGSNALIRPLELLGASGESTVTVPGVYLIGPKKDANAPQVLLAPYSPEHGVKEYESESTLLAELKTAGALQRWVLNSLSPSDRTLCKSRLAASAGVNLASNPVKGSLFKQLFNDNAKLLARLLGCQADTDGQGEWATIKQVLGEDLDQALTFVTGKLAYPVTVWRSYRDIKVSAENLQQHKWGAALQAFIRGMTQLAMLRESMTPREPSPPAADTATPCERIDITAPERTRLQRHESTDVDLGDLTLDSTRALYAHSTTGQHYAPIEGKVYPIQKRGERWIIRSNQVDGPDAVQDSAKKWVVDSNAQTQRYSLLRRLKTWEAVSHGMNVQADGMADIQRLFPVRARLINEGLDLATTYAWNSFRNLQLLKTSGTRITPVHQLIKDFLDVPSVLPEHVTMIEKVVEEIFGALLDPTLRQEKSSRFVIGVAKDDPENVLAFAIPADARNKIYLTEKFFFPKFDHYRNYMTDAAFPISAHARATTLIHELSHMICKTEDIAYLDAPRPFADLIETSNLRAIALKDALTGLQSKALSMKTPDTELFTLYNGENRTWEDFGNTTFEYSDRALAHVLKLTGKDTLAGARDIFKKNATVRLAVQLGNADSVSWLISHLGRQLHTTTP</sequence>
<dbReference type="InterPro" id="IPR024079">
    <property type="entry name" value="MetalloPept_cat_dom_sf"/>
</dbReference>
<dbReference type="InterPro" id="IPR046673">
    <property type="entry name" value="ToxA_N"/>
</dbReference>